<keyword evidence="3 5" id="KW-1133">Transmembrane helix</keyword>
<dbReference type="GO" id="GO:0009060">
    <property type="term" value="P:aerobic respiration"/>
    <property type="evidence" value="ECO:0007669"/>
    <property type="project" value="TreeGrafter"/>
</dbReference>
<feature type="transmembrane region" description="Helical" evidence="5">
    <location>
        <begin position="264"/>
        <end position="283"/>
    </location>
</feature>
<dbReference type="GO" id="GO:0003954">
    <property type="term" value="F:NADH dehydrogenase activity"/>
    <property type="evidence" value="ECO:0007669"/>
    <property type="project" value="TreeGrafter"/>
</dbReference>
<protein>
    <recommendedName>
        <fullName evidence="5">NADH-quinone oxidoreductase subunit H</fullName>
        <ecNumber evidence="5">7.1.1.-</ecNumber>
    </recommendedName>
    <alternativeName>
        <fullName evidence="5">NADH dehydrogenase I subunit H</fullName>
    </alternativeName>
    <alternativeName>
        <fullName evidence="5">NDH-1 subunit H</fullName>
    </alternativeName>
</protein>
<dbReference type="EC" id="7.1.1.-" evidence="5"/>
<comment type="subunit">
    <text evidence="5">NDH-1 is composed of 14 different subunits. Subunits NuoA, H, J, K, L, M, N constitute the membrane sector of the complex.</text>
</comment>
<dbReference type="Proteomes" id="UP000544222">
    <property type="component" value="Unassembled WGS sequence"/>
</dbReference>
<comment type="catalytic activity">
    <reaction evidence="5">
        <text>a quinone + NADH + 5 H(+)(in) = a quinol + NAD(+) + 4 H(+)(out)</text>
        <dbReference type="Rhea" id="RHEA:57888"/>
        <dbReference type="ChEBI" id="CHEBI:15378"/>
        <dbReference type="ChEBI" id="CHEBI:24646"/>
        <dbReference type="ChEBI" id="CHEBI:57540"/>
        <dbReference type="ChEBI" id="CHEBI:57945"/>
        <dbReference type="ChEBI" id="CHEBI:132124"/>
    </reaction>
</comment>
<feature type="transmembrane region" description="Helical" evidence="5">
    <location>
        <begin position="132"/>
        <end position="153"/>
    </location>
</feature>
<sequence length="365" mass="40951">MISMIQFTDITAWIHTLLLSVMSPTWTYVVELILSGVTALVVLLVCVIIMVYMERKVAGFMQLRWGPNRVGPYGLFQVIADVIKLLLKESFSPNRADKIMFNIAPALALCVSLMALAPISWAPGLTMWDTNIGVLFITAISSMGVIGIMMAGWSSNNKYSLLGAMRSGAQIVSYELSAGLSIVTAVALAGTLSTNGIIASQANGWWIIKGQIPAIIAFLVYIIASTAECNRAPFDLAEAESELTAGYHTEYAGMQFGIFYLNEYINMAVVAIIASTLFLGGWMPFHLPFDYPIVQTFNHIMDFIPTWIWFFGKMFLVIFFMMWFRWTFPRLRIDQLLKLEWKYLLPISIVNLLFAALIIILHWHL</sequence>
<feature type="transmembrane region" description="Helical" evidence="5">
    <location>
        <begin position="174"/>
        <end position="198"/>
    </location>
</feature>
<evidence type="ECO:0000313" key="8">
    <source>
        <dbReference type="Proteomes" id="UP000544222"/>
    </source>
</evidence>
<dbReference type="HAMAP" id="MF_01350">
    <property type="entry name" value="NDH1_NuoH"/>
    <property type="match status" value="1"/>
</dbReference>
<accession>A0A7W5DPU3</accession>
<organism evidence="7 8">
    <name type="scientific">Microbacter margulisiae</name>
    <dbReference type="NCBI Taxonomy" id="1350067"/>
    <lineage>
        <taxon>Bacteria</taxon>
        <taxon>Pseudomonadati</taxon>
        <taxon>Bacteroidota</taxon>
        <taxon>Bacteroidia</taxon>
        <taxon>Bacteroidales</taxon>
        <taxon>Porphyromonadaceae</taxon>
        <taxon>Microbacter</taxon>
    </lineage>
</organism>
<keyword evidence="5 6" id="KW-0520">NAD</keyword>
<dbReference type="EMBL" id="JACHYB010000001">
    <property type="protein sequence ID" value="MBB3186867.1"/>
    <property type="molecule type" value="Genomic_DNA"/>
</dbReference>
<evidence type="ECO:0000256" key="6">
    <source>
        <dbReference type="RuleBase" id="RU000471"/>
    </source>
</evidence>
<proteinExistence type="inferred from homology"/>
<comment type="caution">
    <text evidence="7">The sequence shown here is derived from an EMBL/GenBank/DDBJ whole genome shotgun (WGS) entry which is preliminary data.</text>
</comment>
<dbReference type="PANTHER" id="PTHR11432:SF3">
    <property type="entry name" value="NADH-UBIQUINONE OXIDOREDUCTASE CHAIN 1"/>
    <property type="match status" value="1"/>
</dbReference>
<dbReference type="PANTHER" id="PTHR11432">
    <property type="entry name" value="NADH DEHYDROGENASE SUBUNIT 1"/>
    <property type="match status" value="1"/>
</dbReference>
<dbReference type="PROSITE" id="PS00668">
    <property type="entry name" value="COMPLEX1_ND1_2"/>
    <property type="match status" value="1"/>
</dbReference>
<comment type="similarity">
    <text evidence="5 6">Belongs to the complex I subunit 1 family.</text>
</comment>
<evidence type="ECO:0000256" key="1">
    <source>
        <dbReference type="ARBA" id="ARBA00004141"/>
    </source>
</evidence>
<comment type="subcellular location">
    <subcellularLocation>
        <location evidence="5 6">Cell membrane</location>
        <topology evidence="5 6">Multi-pass membrane protein</topology>
    </subcellularLocation>
    <subcellularLocation>
        <location evidence="1">Membrane</location>
        <topology evidence="1">Multi-pass membrane protein</topology>
    </subcellularLocation>
</comment>
<feature type="transmembrane region" description="Helical" evidence="5">
    <location>
        <begin position="343"/>
        <end position="363"/>
    </location>
</feature>
<evidence type="ECO:0000256" key="2">
    <source>
        <dbReference type="ARBA" id="ARBA00022692"/>
    </source>
</evidence>
<keyword evidence="5" id="KW-1003">Cell membrane</keyword>
<dbReference type="AlphaFoldDB" id="A0A7W5DPU3"/>
<gene>
    <name evidence="5" type="primary">nuoH</name>
    <name evidence="7" type="ORF">FHX64_001030</name>
</gene>
<feature type="transmembrane region" description="Helical" evidence="5">
    <location>
        <begin position="204"/>
        <end position="224"/>
    </location>
</feature>
<dbReference type="Pfam" id="PF00146">
    <property type="entry name" value="NADHdh"/>
    <property type="match status" value="1"/>
</dbReference>
<keyword evidence="8" id="KW-1185">Reference proteome</keyword>
<dbReference type="InterPro" id="IPR001694">
    <property type="entry name" value="NADH_UbQ_OxRdtase_su1/FPO"/>
</dbReference>
<keyword evidence="5" id="KW-0830">Ubiquinone</keyword>
<dbReference type="GO" id="GO:0016655">
    <property type="term" value="F:oxidoreductase activity, acting on NAD(P)H, quinone or similar compound as acceptor"/>
    <property type="evidence" value="ECO:0007669"/>
    <property type="project" value="UniProtKB-UniRule"/>
</dbReference>
<dbReference type="GO" id="GO:0048038">
    <property type="term" value="F:quinone binding"/>
    <property type="evidence" value="ECO:0007669"/>
    <property type="project" value="UniProtKB-KW"/>
</dbReference>
<evidence type="ECO:0000256" key="4">
    <source>
        <dbReference type="ARBA" id="ARBA00023136"/>
    </source>
</evidence>
<keyword evidence="2 5" id="KW-0812">Transmembrane</keyword>
<reference evidence="7 8" key="1">
    <citation type="submission" date="2020-08" db="EMBL/GenBank/DDBJ databases">
        <title>Genomic Encyclopedia of Type Strains, Phase IV (KMG-IV): sequencing the most valuable type-strain genomes for metagenomic binning, comparative biology and taxonomic classification.</title>
        <authorList>
            <person name="Goeker M."/>
        </authorList>
    </citation>
    <scope>NUCLEOTIDE SEQUENCE [LARGE SCALE GENOMIC DNA]</scope>
    <source>
        <strain evidence="7 8">DSM 27471</strain>
    </source>
</reference>
<comment type="function">
    <text evidence="5">NDH-1 shuttles electrons from NADH, via FMN and iron-sulfur (Fe-S) centers, to quinones in the respiratory chain. The immediate electron acceptor for the enzyme in this species is believed to be ubiquinone. Couples the redox reaction to proton translocation (for every two electrons transferred, four hydrogen ions are translocated across the cytoplasmic membrane), and thus conserves the redox energy in a proton gradient. This subunit may bind ubiquinone.</text>
</comment>
<keyword evidence="4 5" id="KW-0472">Membrane</keyword>
<evidence type="ECO:0000313" key="7">
    <source>
        <dbReference type="EMBL" id="MBB3186867.1"/>
    </source>
</evidence>
<name>A0A7W5DPU3_9PORP</name>
<evidence type="ECO:0000256" key="3">
    <source>
        <dbReference type="ARBA" id="ARBA00022989"/>
    </source>
</evidence>
<evidence type="ECO:0000256" key="5">
    <source>
        <dbReference type="HAMAP-Rule" id="MF_01350"/>
    </source>
</evidence>
<dbReference type="GO" id="GO:0005886">
    <property type="term" value="C:plasma membrane"/>
    <property type="evidence" value="ECO:0007669"/>
    <property type="project" value="UniProtKB-SubCell"/>
</dbReference>
<keyword evidence="5" id="KW-1278">Translocase</keyword>
<dbReference type="InterPro" id="IPR018086">
    <property type="entry name" value="NADH_UbQ_OxRdtase_su1_CS"/>
</dbReference>
<feature type="transmembrane region" description="Helical" evidence="5">
    <location>
        <begin position="28"/>
        <end position="50"/>
    </location>
</feature>
<dbReference type="NCBIfam" id="NF004741">
    <property type="entry name" value="PRK06076.1-2"/>
    <property type="match status" value="1"/>
</dbReference>
<keyword evidence="5" id="KW-0874">Quinone</keyword>
<feature type="transmembrane region" description="Helical" evidence="5">
    <location>
        <begin position="303"/>
        <end position="323"/>
    </location>
</feature>
<feature type="transmembrane region" description="Helical" evidence="5">
    <location>
        <begin position="99"/>
        <end position="120"/>
    </location>
</feature>